<dbReference type="PROSITE" id="PS00211">
    <property type="entry name" value="ABC_TRANSPORTER_1"/>
    <property type="match status" value="1"/>
</dbReference>
<dbReference type="GO" id="GO:0140359">
    <property type="term" value="F:ABC-type transporter activity"/>
    <property type="evidence" value="ECO:0007669"/>
    <property type="project" value="InterPro"/>
</dbReference>
<evidence type="ECO:0000256" key="5">
    <source>
        <dbReference type="ARBA" id="ARBA00022741"/>
    </source>
</evidence>
<dbReference type="CDD" id="cd18580">
    <property type="entry name" value="ABC_6TM_ABCC_D2"/>
    <property type="match status" value="1"/>
</dbReference>
<dbReference type="InterPro" id="IPR050173">
    <property type="entry name" value="ABC_transporter_C-like"/>
</dbReference>
<sequence length="1166" mass="127141">MDFSTVCGDSSFGPGVKSADCRGGFDFTVLFEETILTILPAVCFILLAPFRALRLPQGSIAIYTGLQVAVLVLITRNPMIRTNVLIASTTLSLLSALTLAVLSHFEHVKSARPSFIINLYLIATVLFDAARVRTRWQIGSEDAIAATLTAALAVKCAVLLLEAAEKRSLLLGLNRRFSYESTSGLFSRSSFWWLNSLLLAGFKKVLTLDTLPAIYEKIDSESLSIQLQYTWDGCNQKRKNALAWACVWSLRWEVLATYIPKFCYAALSVSQVYLIQEAVSYVQGTESINTGYGLVAAFGLVYIGLAIMMGWSSHLSYRLMTMMRGQLISLIYTKMLALPIADVHDSAAMSLMGTDVQRIAETFWYLLIEVVPSLVQVGVAVYLLYVQLGAVCIAPIIVTINQEGIMLETIRVPLHNKIIVNQGSFGWSASSPHVVKEVDTTIQVGSELTILVGPVGCGKSTLLKGLLGETPKLGGQIEIPSSEIAYCDQTPWIFNGSIRDNILAMSEYDAAWYATVLQSCSLDVDLHQMPDGDSTVVGSQGVKLSGGQKQRISVARAVYSRKKVAIFDDVLSGLDSVTEEIVFKRVFSRNGLLRRIGTTVVLATHSVKRLPQADLILVLNGHGKVVEQGSFAELNVVGNYIHNLQVKLEEEEPSKDDNVEDAEESTNSPKAIIPPTEAVADKSRRTGDWAIYRYYARALGPWGLLMFVALVAGNSTFSGMSNVWLNWWAESNDKGKKPDLGYWLGMFGFLCFMQGSLMVAACAFSQDLRHADMTLPASLINCAFQLGTCLVSVSLSITAVGYFAAVMPVVLVALYLIQKFYLRTSRQLRLLELEENAPLYTHFIESLAGLITIRAFGWAEAYAAKNRRLLDDSQKPYYLLLCIQRWLVLVLDLVVAGLALVLVGMAVALRSHMNPGFLGLALANMMNLSHSLTSLVQHWTNLETSLGAIARIKDFAENTPVEGASGEDALLDASWPSHGALRFESVSASYSEAASPVLKDISFSVEGGQKIGIVGRTGSGKSSSTLAILRLINIASGRIVLDDIDLATVPGSVVRDRLTCLTQDPFIFPAPVRSNLDPLGKSSDDAIATALQRVGLWDVLREKATDKTSGSSGVLATTMDTDFLSHGQRQLFCLARAMLKPGKVLILDEPTSRQVEPLTGILLGSY</sequence>
<feature type="transmembrane region" description="Helical" evidence="10">
    <location>
        <begin position="775"/>
        <end position="793"/>
    </location>
</feature>
<feature type="domain" description="ABC transmembrane type-1" evidence="12">
    <location>
        <begin position="262"/>
        <end position="400"/>
    </location>
</feature>
<dbReference type="PANTHER" id="PTHR24223">
    <property type="entry name" value="ATP-BINDING CASSETTE SUB-FAMILY C"/>
    <property type="match status" value="1"/>
</dbReference>
<comment type="similarity">
    <text evidence="2">Belongs to the ABC transporter superfamily. ABCC family. Conjugate transporter (TC 3.A.1.208) subfamily.</text>
</comment>
<evidence type="ECO:0008006" key="15">
    <source>
        <dbReference type="Google" id="ProtNLM"/>
    </source>
</evidence>
<keyword evidence="8 10" id="KW-0472">Membrane</keyword>
<evidence type="ECO:0000256" key="7">
    <source>
        <dbReference type="ARBA" id="ARBA00022989"/>
    </source>
</evidence>
<feature type="transmembrane region" description="Helical" evidence="10">
    <location>
        <begin position="60"/>
        <end position="78"/>
    </location>
</feature>
<evidence type="ECO:0000256" key="1">
    <source>
        <dbReference type="ARBA" id="ARBA00004141"/>
    </source>
</evidence>
<name>A0AAN9YI67_9PEZI</name>
<accession>A0AAN9YI67</accession>
<feature type="transmembrane region" description="Helical" evidence="10">
    <location>
        <begin position="877"/>
        <end position="903"/>
    </location>
</feature>
<evidence type="ECO:0000259" key="12">
    <source>
        <dbReference type="PROSITE" id="PS50929"/>
    </source>
</evidence>
<feature type="region of interest" description="Disordered" evidence="9">
    <location>
        <begin position="650"/>
        <end position="670"/>
    </location>
</feature>
<keyword evidence="4 10" id="KW-0812">Transmembrane</keyword>
<dbReference type="GO" id="GO:0016020">
    <property type="term" value="C:membrane"/>
    <property type="evidence" value="ECO:0007669"/>
    <property type="project" value="UniProtKB-SubCell"/>
</dbReference>
<feature type="transmembrane region" description="Helical" evidence="10">
    <location>
        <begin position="740"/>
        <end position="763"/>
    </location>
</feature>
<dbReference type="Pfam" id="PF00664">
    <property type="entry name" value="ABC_membrane"/>
    <property type="match status" value="1"/>
</dbReference>
<evidence type="ECO:0000259" key="11">
    <source>
        <dbReference type="PROSITE" id="PS50893"/>
    </source>
</evidence>
<dbReference type="InterPro" id="IPR011527">
    <property type="entry name" value="ABC1_TM_dom"/>
</dbReference>
<evidence type="ECO:0000313" key="14">
    <source>
        <dbReference type="Proteomes" id="UP001320245"/>
    </source>
</evidence>
<dbReference type="PANTHER" id="PTHR24223:SF399">
    <property type="entry name" value="ABC TRANSPORTER ATNG"/>
    <property type="match status" value="1"/>
</dbReference>
<dbReference type="FunFam" id="3.40.50.300:FF:001854">
    <property type="entry name" value="ABC multidrug transporter (Eurofung)"/>
    <property type="match status" value="1"/>
</dbReference>
<dbReference type="PROSITE" id="PS50929">
    <property type="entry name" value="ABC_TM1F"/>
    <property type="match status" value="2"/>
</dbReference>
<evidence type="ECO:0000256" key="3">
    <source>
        <dbReference type="ARBA" id="ARBA00022448"/>
    </source>
</evidence>
<dbReference type="Gene3D" id="3.40.50.300">
    <property type="entry name" value="P-loop containing nucleotide triphosphate hydrolases"/>
    <property type="match status" value="2"/>
</dbReference>
<dbReference type="Gene3D" id="1.20.1560.10">
    <property type="entry name" value="ABC transporter type 1, transmembrane domain"/>
    <property type="match status" value="2"/>
</dbReference>
<feature type="transmembrane region" description="Helical" evidence="10">
    <location>
        <begin position="702"/>
        <end position="720"/>
    </location>
</feature>
<evidence type="ECO:0000256" key="10">
    <source>
        <dbReference type="SAM" id="Phobius"/>
    </source>
</evidence>
<dbReference type="EMBL" id="JAJSPL020000007">
    <property type="protein sequence ID" value="KAK7745878.1"/>
    <property type="molecule type" value="Genomic_DNA"/>
</dbReference>
<feature type="domain" description="ABC transporter" evidence="11">
    <location>
        <begin position="414"/>
        <end position="646"/>
    </location>
</feature>
<dbReference type="GO" id="GO:0005524">
    <property type="term" value="F:ATP binding"/>
    <property type="evidence" value="ECO:0007669"/>
    <property type="project" value="UniProtKB-KW"/>
</dbReference>
<feature type="transmembrane region" description="Helical" evidence="10">
    <location>
        <begin position="291"/>
        <end position="311"/>
    </location>
</feature>
<evidence type="ECO:0000256" key="8">
    <source>
        <dbReference type="ARBA" id="ARBA00023136"/>
    </source>
</evidence>
<dbReference type="CDD" id="cd03250">
    <property type="entry name" value="ABCC_MRP_domain1"/>
    <property type="match status" value="1"/>
</dbReference>
<dbReference type="InterPro" id="IPR017871">
    <property type="entry name" value="ABC_transporter-like_CS"/>
</dbReference>
<dbReference type="InterPro" id="IPR003593">
    <property type="entry name" value="AAA+_ATPase"/>
</dbReference>
<dbReference type="PROSITE" id="PS50893">
    <property type="entry name" value="ABC_TRANSPORTER_2"/>
    <property type="match status" value="1"/>
</dbReference>
<dbReference type="Pfam" id="PF00005">
    <property type="entry name" value="ABC_tran"/>
    <property type="match status" value="2"/>
</dbReference>
<feature type="compositionally biased region" description="Acidic residues" evidence="9">
    <location>
        <begin position="650"/>
        <end position="664"/>
    </location>
</feature>
<organism evidence="13 14">
    <name type="scientific">Cytospora paraplurivora</name>
    <dbReference type="NCBI Taxonomy" id="2898453"/>
    <lineage>
        <taxon>Eukaryota</taxon>
        <taxon>Fungi</taxon>
        <taxon>Dikarya</taxon>
        <taxon>Ascomycota</taxon>
        <taxon>Pezizomycotina</taxon>
        <taxon>Sordariomycetes</taxon>
        <taxon>Sordariomycetidae</taxon>
        <taxon>Diaporthales</taxon>
        <taxon>Cytosporaceae</taxon>
        <taxon>Cytospora</taxon>
    </lineage>
</organism>
<evidence type="ECO:0000256" key="9">
    <source>
        <dbReference type="SAM" id="MobiDB-lite"/>
    </source>
</evidence>
<comment type="caution">
    <text evidence="13">The sequence shown here is derived from an EMBL/GenBank/DDBJ whole genome shotgun (WGS) entry which is preliminary data.</text>
</comment>
<dbReference type="InterPro" id="IPR036640">
    <property type="entry name" value="ABC1_TM_sf"/>
</dbReference>
<dbReference type="Proteomes" id="UP001320245">
    <property type="component" value="Unassembled WGS sequence"/>
</dbReference>
<dbReference type="SMART" id="SM00382">
    <property type="entry name" value="AAA"/>
    <property type="match status" value="2"/>
</dbReference>
<dbReference type="InterPro" id="IPR044726">
    <property type="entry name" value="ABCC_6TM_D2"/>
</dbReference>
<dbReference type="SUPFAM" id="SSF90123">
    <property type="entry name" value="ABC transporter transmembrane region"/>
    <property type="match status" value="2"/>
</dbReference>
<dbReference type="GO" id="GO:0016887">
    <property type="term" value="F:ATP hydrolysis activity"/>
    <property type="evidence" value="ECO:0007669"/>
    <property type="project" value="InterPro"/>
</dbReference>
<feature type="domain" description="ABC transmembrane type-1" evidence="12">
    <location>
        <begin position="764"/>
        <end position="944"/>
    </location>
</feature>
<proteinExistence type="inferred from homology"/>
<evidence type="ECO:0000256" key="6">
    <source>
        <dbReference type="ARBA" id="ARBA00022840"/>
    </source>
</evidence>
<dbReference type="FunFam" id="1.20.1560.10:FF:000066">
    <property type="entry name" value="ABC multidrug transporter (Eurofung)"/>
    <property type="match status" value="1"/>
</dbReference>
<keyword evidence="3" id="KW-0813">Transport</keyword>
<dbReference type="InterPro" id="IPR003439">
    <property type="entry name" value="ABC_transporter-like_ATP-bd"/>
</dbReference>
<comment type="subcellular location">
    <subcellularLocation>
        <location evidence="1">Membrane</location>
        <topology evidence="1">Multi-pass membrane protein</topology>
    </subcellularLocation>
</comment>
<dbReference type="InterPro" id="IPR027417">
    <property type="entry name" value="P-loop_NTPase"/>
</dbReference>
<feature type="transmembrane region" description="Helical" evidence="10">
    <location>
        <begin position="35"/>
        <end position="53"/>
    </location>
</feature>
<keyword evidence="14" id="KW-1185">Reference proteome</keyword>
<evidence type="ECO:0000313" key="13">
    <source>
        <dbReference type="EMBL" id="KAK7745878.1"/>
    </source>
</evidence>
<dbReference type="SUPFAM" id="SSF52540">
    <property type="entry name" value="P-loop containing nucleoside triphosphate hydrolases"/>
    <property type="match status" value="2"/>
</dbReference>
<gene>
    <name evidence="13" type="ORF">SLS53_002596</name>
</gene>
<feature type="transmembrane region" description="Helical" evidence="10">
    <location>
        <begin position="84"/>
        <end position="103"/>
    </location>
</feature>
<reference evidence="13 14" key="1">
    <citation type="journal article" date="2023" name="PLoS ONE">
        <title>Cytospora paraplurivora sp. nov. isolated from orchards with fruit tree decline syndrome in Ontario, Canada.</title>
        <authorList>
            <person name="Ilyukhin E."/>
            <person name="Nguyen H.D.T."/>
            <person name="Castle A.J."/>
            <person name="Ellouze W."/>
        </authorList>
    </citation>
    <scope>NUCLEOTIDE SEQUENCE [LARGE SCALE GENOMIC DNA]</scope>
    <source>
        <strain evidence="13 14">FDS-564</strain>
    </source>
</reference>
<evidence type="ECO:0000256" key="2">
    <source>
        <dbReference type="ARBA" id="ARBA00009726"/>
    </source>
</evidence>
<feature type="transmembrane region" description="Helical" evidence="10">
    <location>
        <begin position="799"/>
        <end position="817"/>
    </location>
</feature>
<protein>
    <recommendedName>
        <fullName evidence="15">ABC transporter</fullName>
    </recommendedName>
</protein>
<evidence type="ECO:0000256" key="4">
    <source>
        <dbReference type="ARBA" id="ARBA00022692"/>
    </source>
</evidence>
<keyword evidence="6" id="KW-0067">ATP-binding</keyword>
<dbReference type="AlphaFoldDB" id="A0AAN9YI67"/>
<feature type="transmembrane region" description="Helical" evidence="10">
    <location>
        <begin position="115"/>
        <end position="132"/>
    </location>
</feature>
<keyword evidence="5" id="KW-0547">Nucleotide-binding</keyword>
<keyword evidence="7 10" id="KW-1133">Transmembrane helix</keyword>